<name>A0A8X6HPZ3_TRICU</name>
<evidence type="ECO:0000313" key="3">
    <source>
        <dbReference type="Proteomes" id="UP000887116"/>
    </source>
</evidence>
<reference evidence="2" key="1">
    <citation type="submission" date="2020-07" db="EMBL/GenBank/DDBJ databases">
        <title>Multicomponent nature underlies the extraordinary mechanical properties of spider dragline silk.</title>
        <authorList>
            <person name="Kono N."/>
            <person name="Nakamura H."/>
            <person name="Mori M."/>
            <person name="Yoshida Y."/>
            <person name="Ohtoshi R."/>
            <person name="Malay A.D."/>
            <person name="Moran D.A.P."/>
            <person name="Tomita M."/>
            <person name="Numata K."/>
            <person name="Arakawa K."/>
        </authorList>
    </citation>
    <scope>NUCLEOTIDE SEQUENCE</scope>
</reference>
<feature type="region of interest" description="Disordered" evidence="1">
    <location>
        <begin position="1"/>
        <end position="32"/>
    </location>
</feature>
<accession>A0A8X6HPZ3</accession>
<comment type="caution">
    <text evidence="2">The sequence shown here is derived from an EMBL/GenBank/DDBJ whole genome shotgun (WGS) entry which is preliminary data.</text>
</comment>
<evidence type="ECO:0000256" key="1">
    <source>
        <dbReference type="SAM" id="MobiDB-lite"/>
    </source>
</evidence>
<dbReference type="Proteomes" id="UP000887116">
    <property type="component" value="Unassembled WGS sequence"/>
</dbReference>
<feature type="compositionally biased region" description="Basic residues" evidence="1">
    <location>
        <begin position="9"/>
        <end position="28"/>
    </location>
</feature>
<dbReference type="AlphaFoldDB" id="A0A8X6HPZ3"/>
<evidence type="ECO:0000313" key="2">
    <source>
        <dbReference type="EMBL" id="GFR07339.1"/>
    </source>
</evidence>
<organism evidence="2 3">
    <name type="scientific">Trichonephila clavata</name>
    <name type="common">Joro spider</name>
    <name type="synonym">Nephila clavata</name>
    <dbReference type="NCBI Taxonomy" id="2740835"/>
    <lineage>
        <taxon>Eukaryota</taxon>
        <taxon>Metazoa</taxon>
        <taxon>Ecdysozoa</taxon>
        <taxon>Arthropoda</taxon>
        <taxon>Chelicerata</taxon>
        <taxon>Arachnida</taxon>
        <taxon>Araneae</taxon>
        <taxon>Araneomorphae</taxon>
        <taxon>Entelegynae</taxon>
        <taxon>Araneoidea</taxon>
        <taxon>Nephilidae</taxon>
        <taxon>Trichonephila</taxon>
    </lineage>
</organism>
<gene>
    <name evidence="2" type="ORF">TNCT_627651</name>
</gene>
<protein>
    <submittedName>
        <fullName evidence="2">Uncharacterized protein</fullName>
    </submittedName>
</protein>
<dbReference type="EMBL" id="BMAO01006258">
    <property type="protein sequence ID" value="GFR07339.1"/>
    <property type="molecule type" value="Genomic_DNA"/>
</dbReference>
<keyword evidence="3" id="KW-1185">Reference proteome</keyword>
<sequence length="92" mass="10480">MISAATRRGEKRKLSRVRRGKRRAKHRAIASGGDVCHDKATDTCPVFGLATESVDKPHQNKGRNKIEIENEDLRLFHSQDKAGIGWRERPEF</sequence>
<proteinExistence type="predicted"/>